<dbReference type="Gene3D" id="1.10.3210.10">
    <property type="entry name" value="Hypothetical protein af1432"/>
    <property type="match status" value="1"/>
</dbReference>
<dbReference type="FunFam" id="3.30.460.10:FF:000001">
    <property type="entry name" value="GTP pyrophosphokinase RelA"/>
    <property type="match status" value="1"/>
</dbReference>
<protein>
    <recommendedName>
        <fullName evidence="7">TGS domain-containing protein</fullName>
    </recommendedName>
</protein>
<dbReference type="InterPro" id="IPR004811">
    <property type="entry name" value="RelA/Spo_fam"/>
</dbReference>
<dbReference type="InterPro" id="IPR003607">
    <property type="entry name" value="HD/PDEase_dom"/>
</dbReference>
<dbReference type="InterPro" id="IPR004095">
    <property type="entry name" value="TGS"/>
</dbReference>
<proteinExistence type="inferred from homology"/>
<dbReference type="InterPro" id="IPR012676">
    <property type="entry name" value="TGS-like"/>
</dbReference>
<dbReference type="CDD" id="cd05399">
    <property type="entry name" value="NT_Rel-Spo_like"/>
    <property type="match status" value="1"/>
</dbReference>
<dbReference type="Pfam" id="PF02824">
    <property type="entry name" value="TGS"/>
    <property type="match status" value="1"/>
</dbReference>
<dbReference type="PANTHER" id="PTHR21262:SF31">
    <property type="entry name" value="GTP PYROPHOSPHOKINASE"/>
    <property type="match status" value="1"/>
</dbReference>
<sequence>MDVRDITEKIKQRSSSEIAAIEKAFRFAEKYHEGELRYSGEPYLVHPFAVAQTLAGMHLDTNTIIAGLLHDVCESAPEEEKEARKKEIEKQFGKDVAFLVEGVTKLGKLRAHGEERYLENMRKMFLSIAQDVRVVLIRLADRLHNMQTLSAVPQHKQKRIADETLEIYAPLAGRLGMGKLRGSLEDLAFPFSYPKEYNALIDQIEERRKRKEVYLAKVKYKLNEELKKAKIPVVSVNARVKHVFSLYRKLQLHNNNLDEIYDVVALRIVVKNIEDCYAALGIVHKLWRPLPGRIKDYIALPKPNGYQSIHTTVFCLDGEITEFQIRTEKMHDEAEHGIAAHWIYTHQGKPKAGGAVSKSLKWIAQIREWQKESDGTKEFLENLKIDVFKNRIFVFTPTGDVIDLPDGATPVDFAYLVHSEIGNHCAGAKVNDKMTSLEHHLKNGDKCEILVQKSKKPSRSWLSFVKTNYAKSKIRAALEKK</sequence>
<dbReference type="SUPFAM" id="SSF81271">
    <property type="entry name" value="TGS-like"/>
    <property type="match status" value="1"/>
</dbReference>
<dbReference type="FunFam" id="3.10.20.30:FF:000002">
    <property type="entry name" value="GTP pyrophosphokinase (RelA/SpoT)"/>
    <property type="match status" value="1"/>
</dbReference>
<dbReference type="EMBL" id="MEYI01000019">
    <property type="protein sequence ID" value="OGD24011.1"/>
    <property type="molecule type" value="Genomic_DNA"/>
</dbReference>
<comment type="pathway">
    <text evidence="1">Purine metabolism.</text>
</comment>
<dbReference type="AlphaFoldDB" id="A0A1F5B055"/>
<dbReference type="InterPro" id="IPR012675">
    <property type="entry name" value="Beta-grasp_dom_sf"/>
</dbReference>
<dbReference type="FunFam" id="1.10.3210.10:FF:000001">
    <property type="entry name" value="GTP pyrophosphokinase RelA"/>
    <property type="match status" value="1"/>
</dbReference>
<dbReference type="PROSITE" id="PS51880">
    <property type="entry name" value="TGS"/>
    <property type="match status" value="1"/>
</dbReference>
<dbReference type="PROSITE" id="PS51831">
    <property type="entry name" value="HD"/>
    <property type="match status" value="1"/>
</dbReference>
<dbReference type="InterPro" id="IPR006674">
    <property type="entry name" value="HD_domain"/>
</dbReference>
<evidence type="ECO:0000256" key="2">
    <source>
        <dbReference type="RuleBase" id="RU003847"/>
    </source>
</evidence>
<dbReference type="SUPFAM" id="SSF81301">
    <property type="entry name" value="Nucleotidyltransferase"/>
    <property type="match status" value="1"/>
</dbReference>
<feature type="domain" description="TGS" evidence="4">
    <location>
        <begin position="390"/>
        <end position="451"/>
    </location>
</feature>
<reference evidence="5 6" key="1">
    <citation type="journal article" date="2016" name="Nat. Commun.">
        <title>Thousands of microbial genomes shed light on interconnected biogeochemical processes in an aquifer system.</title>
        <authorList>
            <person name="Anantharaman K."/>
            <person name="Brown C.T."/>
            <person name="Hug L.A."/>
            <person name="Sharon I."/>
            <person name="Castelle C.J."/>
            <person name="Probst A.J."/>
            <person name="Thomas B.C."/>
            <person name="Singh A."/>
            <person name="Wilkins M.J."/>
            <person name="Karaoz U."/>
            <person name="Brodie E.L."/>
            <person name="Williams K.H."/>
            <person name="Hubbard S.S."/>
            <person name="Banfield J.F."/>
        </authorList>
    </citation>
    <scope>NUCLEOTIDE SEQUENCE [LARGE SCALE GENOMIC DNA]</scope>
</reference>
<dbReference type="PANTHER" id="PTHR21262">
    <property type="entry name" value="GUANOSINE-3',5'-BIS DIPHOSPHATE 3'-PYROPHOSPHOHYDROLASE"/>
    <property type="match status" value="1"/>
</dbReference>
<evidence type="ECO:0008006" key="7">
    <source>
        <dbReference type="Google" id="ProtNLM"/>
    </source>
</evidence>
<dbReference type="SMART" id="SM00471">
    <property type="entry name" value="HDc"/>
    <property type="match status" value="1"/>
</dbReference>
<dbReference type="Proteomes" id="UP000176639">
    <property type="component" value="Unassembled WGS sequence"/>
</dbReference>
<dbReference type="Gene3D" id="3.10.20.30">
    <property type="match status" value="1"/>
</dbReference>
<dbReference type="InterPro" id="IPR043519">
    <property type="entry name" value="NT_sf"/>
</dbReference>
<dbReference type="NCBIfam" id="TIGR00691">
    <property type="entry name" value="spoT_relA"/>
    <property type="match status" value="1"/>
</dbReference>
<evidence type="ECO:0000259" key="3">
    <source>
        <dbReference type="PROSITE" id="PS51831"/>
    </source>
</evidence>
<organism evidence="5 6">
    <name type="scientific">Candidatus Azambacteria bacterium RBG_16_47_10</name>
    <dbReference type="NCBI Taxonomy" id="1797292"/>
    <lineage>
        <taxon>Bacteria</taxon>
        <taxon>Candidatus Azamiibacteriota</taxon>
    </lineage>
</organism>
<dbReference type="Pfam" id="PF13328">
    <property type="entry name" value="HD_4"/>
    <property type="match status" value="1"/>
</dbReference>
<dbReference type="InterPro" id="IPR007685">
    <property type="entry name" value="RelA_SpoT"/>
</dbReference>
<evidence type="ECO:0000313" key="5">
    <source>
        <dbReference type="EMBL" id="OGD24011.1"/>
    </source>
</evidence>
<accession>A0A1F5B055</accession>
<comment type="function">
    <text evidence="2">In eubacteria ppGpp (guanosine 3'-diphosphate 5'-diphosphate) is a mediator of the stringent response that coordinates a variety of cellular activities in response to changes in nutritional abundance.</text>
</comment>
<dbReference type="Pfam" id="PF04607">
    <property type="entry name" value="RelA_SpoT"/>
    <property type="match status" value="1"/>
</dbReference>
<feature type="domain" description="HD" evidence="3">
    <location>
        <begin position="43"/>
        <end position="146"/>
    </location>
</feature>
<dbReference type="SMART" id="SM00954">
    <property type="entry name" value="RelA_SpoT"/>
    <property type="match status" value="1"/>
</dbReference>
<evidence type="ECO:0000259" key="4">
    <source>
        <dbReference type="PROSITE" id="PS51880"/>
    </source>
</evidence>
<comment type="similarity">
    <text evidence="2">Belongs to the relA/spoT family.</text>
</comment>
<name>A0A1F5B055_9BACT</name>
<dbReference type="InterPro" id="IPR033655">
    <property type="entry name" value="TGS_RelA/SpoT"/>
</dbReference>
<dbReference type="Gene3D" id="3.30.460.10">
    <property type="entry name" value="Beta Polymerase, domain 2"/>
    <property type="match status" value="1"/>
</dbReference>
<gene>
    <name evidence="5" type="ORF">A2Z10_02090</name>
</gene>
<dbReference type="CDD" id="cd01668">
    <property type="entry name" value="TGS_RSH"/>
    <property type="match status" value="1"/>
</dbReference>
<dbReference type="GO" id="GO:0005886">
    <property type="term" value="C:plasma membrane"/>
    <property type="evidence" value="ECO:0007669"/>
    <property type="project" value="TreeGrafter"/>
</dbReference>
<evidence type="ECO:0000313" key="6">
    <source>
        <dbReference type="Proteomes" id="UP000176639"/>
    </source>
</evidence>
<comment type="caution">
    <text evidence="5">The sequence shown here is derived from an EMBL/GenBank/DDBJ whole genome shotgun (WGS) entry which is preliminary data.</text>
</comment>
<dbReference type="SUPFAM" id="SSF109604">
    <property type="entry name" value="HD-domain/PDEase-like"/>
    <property type="match status" value="1"/>
</dbReference>
<dbReference type="CDD" id="cd00077">
    <property type="entry name" value="HDc"/>
    <property type="match status" value="1"/>
</dbReference>
<evidence type="ECO:0000256" key="1">
    <source>
        <dbReference type="ARBA" id="ARBA00025704"/>
    </source>
</evidence>
<dbReference type="GO" id="GO:0015969">
    <property type="term" value="P:guanosine tetraphosphate metabolic process"/>
    <property type="evidence" value="ECO:0007669"/>
    <property type="project" value="InterPro"/>
</dbReference>